<dbReference type="AlphaFoldDB" id="A0A412IW77"/>
<dbReference type="PANTHER" id="PTHR30419:SF8">
    <property type="entry name" value="NITROGEN ASSIMILATION TRANSCRIPTIONAL ACTIVATOR-RELATED"/>
    <property type="match status" value="1"/>
</dbReference>
<dbReference type="Pfam" id="PF03466">
    <property type="entry name" value="LysR_substrate"/>
    <property type="match status" value="1"/>
</dbReference>
<dbReference type="SUPFAM" id="SSF46785">
    <property type="entry name" value="Winged helix' DNA-binding domain"/>
    <property type="match status" value="1"/>
</dbReference>
<name>A0A412IW77_9FIRM</name>
<dbReference type="InterPro" id="IPR036390">
    <property type="entry name" value="WH_DNA-bd_sf"/>
</dbReference>
<dbReference type="EMBL" id="QRVK01000001">
    <property type="protein sequence ID" value="RGS44330.1"/>
    <property type="molecule type" value="Genomic_DNA"/>
</dbReference>
<keyword evidence="3" id="KW-0238">DNA-binding</keyword>
<dbReference type="GO" id="GO:0003677">
    <property type="term" value="F:DNA binding"/>
    <property type="evidence" value="ECO:0007669"/>
    <property type="project" value="UniProtKB-KW"/>
</dbReference>
<comment type="caution">
    <text evidence="6">The sequence shown here is derived from an EMBL/GenBank/DDBJ whole genome shotgun (WGS) entry which is preliminary data.</text>
</comment>
<evidence type="ECO:0000259" key="5">
    <source>
        <dbReference type="PROSITE" id="PS50931"/>
    </source>
</evidence>
<dbReference type="Proteomes" id="UP000283295">
    <property type="component" value="Unassembled WGS sequence"/>
</dbReference>
<accession>A0A412IW77</accession>
<feature type="domain" description="HTH lysR-type" evidence="5">
    <location>
        <begin position="9"/>
        <end position="60"/>
    </location>
</feature>
<evidence type="ECO:0000256" key="4">
    <source>
        <dbReference type="ARBA" id="ARBA00023163"/>
    </source>
</evidence>
<comment type="similarity">
    <text evidence="1">Belongs to the LysR transcriptional regulatory family.</text>
</comment>
<evidence type="ECO:0000256" key="3">
    <source>
        <dbReference type="ARBA" id="ARBA00023125"/>
    </source>
</evidence>
<dbReference type="OrthoDB" id="9778774at2"/>
<dbReference type="PANTHER" id="PTHR30419">
    <property type="entry name" value="HTH-TYPE TRANSCRIPTIONAL REGULATOR YBHD"/>
    <property type="match status" value="1"/>
</dbReference>
<dbReference type="GO" id="GO:0003700">
    <property type="term" value="F:DNA-binding transcription factor activity"/>
    <property type="evidence" value="ECO:0007669"/>
    <property type="project" value="InterPro"/>
</dbReference>
<dbReference type="PRINTS" id="PR00039">
    <property type="entry name" value="HTHLYSR"/>
</dbReference>
<dbReference type="InterPro" id="IPR036388">
    <property type="entry name" value="WH-like_DNA-bd_sf"/>
</dbReference>
<dbReference type="Pfam" id="PF00126">
    <property type="entry name" value="HTH_1"/>
    <property type="match status" value="1"/>
</dbReference>
<dbReference type="Gene3D" id="3.40.190.290">
    <property type="match status" value="1"/>
</dbReference>
<evidence type="ECO:0000256" key="1">
    <source>
        <dbReference type="ARBA" id="ARBA00009437"/>
    </source>
</evidence>
<dbReference type="InterPro" id="IPR050950">
    <property type="entry name" value="HTH-type_LysR_regulators"/>
</dbReference>
<evidence type="ECO:0000313" key="7">
    <source>
        <dbReference type="Proteomes" id="UP000283295"/>
    </source>
</evidence>
<dbReference type="RefSeq" id="WP_119201838.1">
    <property type="nucleotide sequence ID" value="NZ_JBDMSD010000001.1"/>
</dbReference>
<dbReference type="Gene3D" id="1.10.10.10">
    <property type="entry name" value="Winged helix-like DNA-binding domain superfamily/Winged helix DNA-binding domain"/>
    <property type="match status" value="1"/>
</dbReference>
<keyword evidence="2" id="KW-0805">Transcription regulation</keyword>
<dbReference type="CDD" id="cd05466">
    <property type="entry name" value="PBP2_LTTR_substrate"/>
    <property type="match status" value="1"/>
</dbReference>
<protein>
    <submittedName>
        <fullName evidence="6">LysR family transcriptional regulator</fullName>
    </submittedName>
</protein>
<dbReference type="PROSITE" id="PS50931">
    <property type="entry name" value="HTH_LYSR"/>
    <property type="match status" value="1"/>
</dbReference>
<sequence>MNVNFEYYKIFYYVARYHNFTKAAKVLGNSQPNVTRAMNCLEQQLGRILFVRTNRGVQLTRDGEQLYSYVEAAMSQLLTAEDELADGENLTHGSIAIGVSETALNIYLLDKLRAFHMAYPGINLKIYNHSTPQAVDEVKNGSIDFAVVTTPADVEAPLKKIMLQSYREILIGGTTFFSLKKQKLSIAEIRNYPMICLGRETMTFRFYDRIFREHGVELAPDTEAATTDQILPLVKCELGLAFIPELMAREAVKNKEVVKLSLEEKLPDRNVCLVYDCLHPLNEAAKQFKKIIVESR</sequence>
<keyword evidence="4" id="KW-0804">Transcription</keyword>
<proteinExistence type="inferred from homology"/>
<organism evidence="6 7">
    <name type="scientific">Coprococcus eutactus</name>
    <dbReference type="NCBI Taxonomy" id="33043"/>
    <lineage>
        <taxon>Bacteria</taxon>
        <taxon>Bacillati</taxon>
        <taxon>Bacillota</taxon>
        <taxon>Clostridia</taxon>
        <taxon>Lachnospirales</taxon>
        <taxon>Lachnospiraceae</taxon>
        <taxon>Coprococcus</taxon>
    </lineage>
</organism>
<evidence type="ECO:0000256" key="2">
    <source>
        <dbReference type="ARBA" id="ARBA00023015"/>
    </source>
</evidence>
<dbReference type="SUPFAM" id="SSF53850">
    <property type="entry name" value="Periplasmic binding protein-like II"/>
    <property type="match status" value="1"/>
</dbReference>
<dbReference type="InterPro" id="IPR000847">
    <property type="entry name" value="LysR_HTH_N"/>
</dbReference>
<gene>
    <name evidence="6" type="ORF">DWX94_00605</name>
</gene>
<reference evidence="6 7" key="1">
    <citation type="submission" date="2018-08" db="EMBL/GenBank/DDBJ databases">
        <title>A genome reference for cultivated species of the human gut microbiota.</title>
        <authorList>
            <person name="Zou Y."/>
            <person name="Xue W."/>
            <person name="Luo G."/>
        </authorList>
    </citation>
    <scope>NUCLEOTIDE SEQUENCE [LARGE SCALE GENOMIC DNA]</scope>
    <source>
        <strain evidence="6 7">AF22-21</strain>
    </source>
</reference>
<dbReference type="GO" id="GO:0005829">
    <property type="term" value="C:cytosol"/>
    <property type="evidence" value="ECO:0007669"/>
    <property type="project" value="TreeGrafter"/>
</dbReference>
<dbReference type="InterPro" id="IPR005119">
    <property type="entry name" value="LysR_subst-bd"/>
</dbReference>
<evidence type="ECO:0000313" key="6">
    <source>
        <dbReference type="EMBL" id="RGS44330.1"/>
    </source>
</evidence>